<dbReference type="PANTHER" id="PTHR33840:SF16">
    <property type="entry name" value="DUF2235 DOMAIN-CONTAINING PROTEIN"/>
    <property type="match status" value="1"/>
</dbReference>
<accession>A0A6A6IUH5</accession>
<dbReference type="EMBL" id="ML987191">
    <property type="protein sequence ID" value="KAF2253250.1"/>
    <property type="molecule type" value="Genomic_DNA"/>
</dbReference>
<dbReference type="SUPFAM" id="SSF53474">
    <property type="entry name" value="alpha/beta-Hydrolases"/>
    <property type="match status" value="1"/>
</dbReference>
<dbReference type="Proteomes" id="UP000800094">
    <property type="component" value="Unassembled WGS sequence"/>
</dbReference>
<dbReference type="Pfam" id="PF09994">
    <property type="entry name" value="T6SS_Tle1-like_cat"/>
    <property type="match status" value="1"/>
</dbReference>
<evidence type="ECO:0000313" key="2">
    <source>
        <dbReference type="EMBL" id="KAF2253250.1"/>
    </source>
</evidence>
<dbReference type="InterPro" id="IPR018712">
    <property type="entry name" value="Tle1-like_cat"/>
</dbReference>
<reference evidence="2" key="1">
    <citation type="journal article" date="2020" name="Stud. Mycol.">
        <title>101 Dothideomycetes genomes: a test case for predicting lifestyles and emergence of pathogens.</title>
        <authorList>
            <person name="Haridas S."/>
            <person name="Albert R."/>
            <person name="Binder M."/>
            <person name="Bloem J."/>
            <person name="Labutti K."/>
            <person name="Salamov A."/>
            <person name="Andreopoulos B."/>
            <person name="Baker S."/>
            <person name="Barry K."/>
            <person name="Bills G."/>
            <person name="Bluhm B."/>
            <person name="Cannon C."/>
            <person name="Castanera R."/>
            <person name="Culley D."/>
            <person name="Daum C."/>
            <person name="Ezra D."/>
            <person name="Gonzalez J."/>
            <person name="Henrissat B."/>
            <person name="Kuo A."/>
            <person name="Liang C."/>
            <person name="Lipzen A."/>
            <person name="Lutzoni F."/>
            <person name="Magnuson J."/>
            <person name="Mondo S."/>
            <person name="Nolan M."/>
            <person name="Ohm R."/>
            <person name="Pangilinan J."/>
            <person name="Park H.-J."/>
            <person name="Ramirez L."/>
            <person name="Alfaro M."/>
            <person name="Sun H."/>
            <person name="Tritt A."/>
            <person name="Yoshinaga Y."/>
            <person name="Zwiers L.-H."/>
            <person name="Turgeon B."/>
            <person name="Goodwin S."/>
            <person name="Spatafora J."/>
            <person name="Crous P."/>
            <person name="Grigoriev I."/>
        </authorList>
    </citation>
    <scope>NUCLEOTIDE SEQUENCE</scope>
    <source>
        <strain evidence="2">CBS 122368</strain>
    </source>
</reference>
<protein>
    <recommendedName>
        <fullName evidence="1">T6SS Phospholipase effector Tle1-like catalytic domain-containing protein</fullName>
    </recommendedName>
</protein>
<dbReference type="OrthoDB" id="3057168at2759"/>
<evidence type="ECO:0000313" key="3">
    <source>
        <dbReference type="Proteomes" id="UP000800094"/>
    </source>
</evidence>
<organism evidence="2 3">
    <name type="scientific">Trematosphaeria pertusa</name>
    <dbReference type="NCBI Taxonomy" id="390896"/>
    <lineage>
        <taxon>Eukaryota</taxon>
        <taxon>Fungi</taxon>
        <taxon>Dikarya</taxon>
        <taxon>Ascomycota</taxon>
        <taxon>Pezizomycotina</taxon>
        <taxon>Dothideomycetes</taxon>
        <taxon>Pleosporomycetidae</taxon>
        <taxon>Pleosporales</taxon>
        <taxon>Massarineae</taxon>
        <taxon>Trematosphaeriaceae</taxon>
        <taxon>Trematosphaeria</taxon>
    </lineage>
</organism>
<dbReference type="AlphaFoldDB" id="A0A6A6IUH5"/>
<sequence>MADDTPWGRRLVICCDGTWQSSASFKDNVPSNVTKLCRVISRIGTDGHDPKKKWHQIVYYDGGVGTGNLSASEQRRQGGTGAGLAENVIEAYNFIVLNYEPGDEIFCFGFSRGAYTARAVAGLVTDIGVLKPIHMQVFPEIYRAYMTNDEGLPFRETQAWQDFIKGKLTMRGQELSRTSGGIQGIQERAQSWEINPHHNLIASEESRKVKVVGVWDTVGSLGVPDVAWFDNEKYRTKYGFHNVKLNENIEHAYHALALDERRKAFRPTLWYIPKDLQARLAKEGKPMPELKQVWFPGVHINCGGGSDDCIKDMKGDLEHLSTATFTWMLQCIAPHITIDQAQFKAWLAQYERWLEKVRYSCTYHHDTWLDWAKNKIPTIPLLNPAESELAPPKRDPPHTHPGFDYGWGTGPIVDSYGGIYLLNGELRRVPGHCQAEMFDLASGETKLDDINKYGETNEYIHPICEYRKIIRGAEDNSALKKFTRKWEKSDGKGRFWWYREGDPKPVPEWVILRHVDGEVNFERTWYEQCEKTEKMLGTLKKAKYEKDFLAALDEVNDFKVGEREGWVYP</sequence>
<feature type="domain" description="T6SS Phospholipase effector Tle1-like catalytic" evidence="1">
    <location>
        <begin position="9"/>
        <end position="330"/>
    </location>
</feature>
<keyword evidence="3" id="KW-1185">Reference proteome</keyword>
<dbReference type="PANTHER" id="PTHR33840">
    <property type="match status" value="1"/>
</dbReference>
<dbReference type="InterPro" id="IPR029058">
    <property type="entry name" value="AB_hydrolase_fold"/>
</dbReference>
<dbReference type="GeneID" id="54581451"/>
<name>A0A6A6IUH5_9PLEO</name>
<evidence type="ECO:0000259" key="1">
    <source>
        <dbReference type="Pfam" id="PF09994"/>
    </source>
</evidence>
<proteinExistence type="predicted"/>
<dbReference type="RefSeq" id="XP_033688254.1">
    <property type="nucleotide sequence ID" value="XM_033828121.1"/>
</dbReference>
<gene>
    <name evidence="2" type="ORF">BU26DRAFT_515619</name>
</gene>